<feature type="compositionally biased region" description="Low complexity" evidence="5">
    <location>
        <begin position="383"/>
        <end position="402"/>
    </location>
</feature>
<proteinExistence type="predicted"/>
<evidence type="ECO:0000313" key="8">
    <source>
        <dbReference type="Proteomes" id="UP000307440"/>
    </source>
</evidence>
<feature type="transmembrane region" description="Helical" evidence="6">
    <location>
        <begin position="248"/>
        <end position="269"/>
    </location>
</feature>
<gene>
    <name evidence="7" type="ORF">FA15DRAFT_702921</name>
</gene>
<evidence type="ECO:0000256" key="5">
    <source>
        <dbReference type="SAM" id="MobiDB-lite"/>
    </source>
</evidence>
<dbReference type="EMBL" id="ML210176">
    <property type="protein sequence ID" value="TFK26278.1"/>
    <property type="molecule type" value="Genomic_DNA"/>
</dbReference>
<feature type="compositionally biased region" description="Basic and acidic residues" evidence="5">
    <location>
        <begin position="351"/>
        <end position="360"/>
    </location>
</feature>
<dbReference type="PANTHER" id="PTHR23112">
    <property type="entry name" value="G PROTEIN-COUPLED RECEPTOR 157-RELATED"/>
    <property type="match status" value="1"/>
</dbReference>
<dbReference type="Gene3D" id="1.20.1070.10">
    <property type="entry name" value="Rhodopsin 7-helix transmembrane proteins"/>
    <property type="match status" value="1"/>
</dbReference>
<evidence type="ECO:0000256" key="4">
    <source>
        <dbReference type="ARBA" id="ARBA00023136"/>
    </source>
</evidence>
<dbReference type="Proteomes" id="UP000307440">
    <property type="component" value="Unassembled WGS sequence"/>
</dbReference>
<evidence type="ECO:0000313" key="7">
    <source>
        <dbReference type="EMBL" id="TFK26278.1"/>
    </source>
</evidence>
<keyword evidence="3 6" id="KW-1133">Transmembrane helix</keyword>
<dbReference type="GO" id="GO:0005886">
    <property type="term" value="C:plasma membrane"/>
    <property type="evidence" value="ECO:0007669"/>
    <property type="project" value="TreeGrafter"/>
</dbReference>
<feature type="transmembrane region" description="Helical" evidence="6">
    <location>
        <begin position="144"/>
        <end position="163"/>
    </location>
</feature>
<feature type="region of interest" description="Disordered" evidence="5">
    <location>
        <begin position="309"/>
        <end position="421"/>
    </location>
</feature>
<keyword evidence="2 6" id="KW-0812">Transmembrane</keyword>
<feature type="compositionally biased region" description="Polar residues" evidence="5">
    <location>
        <begin position="311"/>
        <end position="341"/>
    </location>
</feature>
<dbReference type="SUPFAM" id="SSF81321">
    <property type="entry name" value="Family A G protein-coupled receptor-like"/>
    <property type="match status" value="1"/>
</dbReference>
<dbReference type="STRING" id="230819.A0A5C3L0W7"/>
<dbReference type="Pfam" id="PF05462">
    <property type="entry name" value="Dicty_CAR"/>
    <property type="match status" value="1"/>
</dbReference>
<dbReference type="GO" id="GO:0004930">
    <property type="term" value="F:G protein-coupled receptor activity"/>
    <property type="evidence" value="ECO:0007669"/>
    <property type="project" value="TreeGrafter"/>
</dbReference>
<feature type="transmembrane region" description="Helical" evidence="6">
    <location>
        <begin position="192"/>
        <end position="218"/>
    </location>
</feature>
<organism evidence="7 8">
    <name type="scientific">Coprinopsis marcescibilis</name>
    <name type="common">Agaric fungus</name>
    <name type="synonym">Psathyrella marcescibilis</name>
    <dbReference type="NCBI Taxonomy" id="230819"/>
    <lineage>
        <taxon>Eukaryota</taxon>
        <taxon>Fungi</taxon>
        <taxon>Dikarya</taxon>
        <taxon>Basidiomycota</taxon>
        <taxon>Agaricomycotina</taxon>
        <taxon>Agaricomycetes</taxon>
        <taxon>Agaricomycetidae</taxon>
        <taxon>Agaricales</taxon>
        <taxon>Agaricineae</taxon>
        <taxon>Psathyrellaceae</taxon>
        <taxon>Coprinopsis</taxon>
    </lineage>
</organism>
<accession>A0A5C3L0W7</accession>
<name>A0A5C3L0W7_COPMA</name>
<protein>
    <submittedName>
        <fullName evidence="7">Uncharacterized protein</fullName>
    </submittedName>
</protein>
<feature type="transmembrane region" description="Helical" evidence="6">
    <location>
        <begin position="15"/>
        <end position="40"/>
    </location>
</feature>
<feature type="compositionally biased region" description="Basic and acidic residues" evidence="5">
    <location>
        <begin position="370"/>
        <end position="380"/>
    </location>
</feature>
<sequence length="421" mass="46835">MASGGLTEFPFNERIGMFIIFEASVFSGISSLVLILYKLVQFLKGSFRRGRPGDSSDNTQEPNACDSSLFLSLMLGELIRSVGSGMTLRWVLDGSIRRDTLCVAQGFLKLIGTNAIDFSTLGIAIQTFIILIVRWKAPKHFAKFLTASVWAVVVLITLIAQAVHPTDLMGPSGHWCWIPSKYRLEQIMAEYLWMWVIGLLTIVFYGLGYLVILGRISLGRRDPQFERRRAAANESQQDRELRQIANQLLAYPCVYLLCIMPQSFSRWFAFTGYTVPTGFTMLARTLFALSGLFNVILFFTTRYELVVGPSTEDSGTSTVPEPRTRNPSQQTSLSNPKNTGNGKHGKLPQIQEKDTNEHLHGPWGTGWTREQMDFNPHELGSHTTRFSTASGGSGSRATTSSGIPQATKARDWDSDCGQLPL</sequence>
<dbReference type="OrthoDB" id="3045004at2759"/>
<comment type="subcellular location">
    <subcellularLocation>
        <location evidence="1">Membrane</location>
        <topology evidence="1">Multi-pass membrane protein</topology>
    </subcellularLocation>
</comment>
<evidence type="ECO:0000256" key="2">
    <source>
        <dbReference type="ARBA" id="ARBA00022692"/>
    </source>
</evidence>
<dbReference type="AlphaFoldDB" id="A0A5C3L0W7"/>
<keyword evidence="8" id="KW-1185">Reference proteome</keyword>
<dbReference type="GO" id="GO:0007189">
    <property type="term" value="P:adenylate cyclase-activating G protein-coupled receptor signaling pathway"/>
    <property type="evidence" value="ECO:0007669"/>
    <property type="project" value="TreeGrafter"/>
</dbReference>
<feature type="transmembrane region" description="Helical" evidence="6">
    <location>
        <begin position="281"/>
        <end position="300"/>
    </location>
</feature>
<evidence type="ECO:0000256" key="1">
    <source>
        <dbReference type="ARBA" id="ARBA00004141"/>
    </source>
</evidence>
<evidence type="ECO:0000256" key="6">
    <source>
        <dbReference type="SAM" id="Phobius"/>
    </source>
</evidence>
<reference evidence="7 8" key="1">
    <citation type="journal article" date="2019" name="Nat. Ecol. Evol.">
        <title>Megaphylogeny resolves global patterns of mushroom evolution.</title>
        <authorList>
            <person name="Varga T."/>
            <person name="Krizsan K."/>
            <person name="Foldi C."/>
            <person name="Dima B."/>
            <person name="Sanchez-Garcia M."/>
            <person name="Sanchez-Ramirez S."/>
            <person name="Szollosi G.J."/>
            <person name="Szarkandi J.G."/>
            <person name="Papp V."/>
            <person name="Albert L."/>
            <person name="Andreopoulos W."/>
            <person name="Angelini C."/>
            <person name="Antonin V."/>
            <person name="Barry K.W."/>
            <person name="Bougher N.L."/>
            <person name="Buchanan P."/>
            <person name="Buyck B."/>
            <person name="Bense V."/>
            <person name="Catcheside P."/>
            <person name="Chovatia M."/>
            <person name="Cooper J."/>
            <person name="Damon W."/>
            <person name="Desjardin D."/>
            <person name="Finy P."/>
            <person name="Geml J."/>
            <person name="Haridas S."/>
            <person name="Hughes K."/>
            <person name="Justo A."/>
            <person name="Karasinski D."/>
            <person name="Kautmanova I."/>
            <person name="Kiss B."/>
            <person name="Kocsube S."/>
            <person name="Kotiranta H."/>
            <person name="LaButti K.M."/>
            <person name="Lechner B.E."/>
            <person name="Liimatainen K."/>
            <person name="Lipzen A."/>
            <person name="Lukacs Z."/>
            <person name="Mihaltcheva S."/>
            <person name="Morgado L.N."/>
            <person name="Niskanen T."/>
            <person name="Noordeloos M.E."/>
            <person name="Ohm R.A."/>
            <person name="Ortiz-Santana B."/>
            <person name="Ovrebo C."/>
            <person name="Racz N."/>
            <person name="Riley R."/>
            <person name="Savchenko A."/>
            <person name="Shiryaev A."/>
            <person name="Soop K."/>
            <person name="Spirin V."/>
            <person name="Szebenyi C."/>
            <person name="Tomsovsky M."/>
            <person name="Tulloss R.E."/>
            <person name="Uehling J."/>
            <person name="Grigoriev I.V."/>
            <person name="Vagvolgyi C."/>
            <person name="Papp T."/>
            <person name="Martin F.M."/>
            <person name="Miettinen O."/>
            <person name="Hibbett D.S."/>
            <person name="Nagy L.G."/>
        </authorList>
    </citation>
    <scope>NUCLEOTIDE SEQUENCE [LARGE SCALE GENOMIC DNA]</scope>
    <source>
        <strain evidence="7 8">CBS 121175</strain>
    </source>
</reference>
<keyword evidence="4 6" id="KW-0472">Membrane</keyword>
<evidence type="ECO:0000256" key="3">
    <source>
        <dbReference type="ARBA" id="ARBA00022989"/>
    </source>
</evidence>
<dbReference type="PANTHER" id="PTHR23112:SF37">
    <property type="entry name" value="G PROTEIN-COUPLED RECEPTOR GPR1"/>
    <property type="match status" value="1"/>
</dbReference>